<evidence type="ECO:0000256" key="2">
    <source>
        <dbReference type="ARBA" id="ARBA00022748"/>
    </source>
</evidence>
<dbReference type="CDD" id="cd02966">
    <property type="entry name" value="TlpA_like_family"/>
    <property type="match status" value="1"/>
</dbReference>
<organism evidence="8 9">
    <name type="scientific">Pseudosporangium ferrugineum</name>
    <dbReference type="NCBI Taxonomy" id="439699"/>
    <lineage>
        <taxon>Bacteria</taxon>
        <taxon>Bacillati</taxon>
        <taxon>Actinomycetota</taxon>
        <taxon>Actinomycetes</taxon>
        <taxon>Micromonosporales</taxon>
        <taxon>Micromonosporaceae</taxon>
        <taxon>Pseudosporangium</taxon>
    </lineage>
</organism>
<accession>A0A2T0RGC9</accession>
<sequence>MNRRRIAGAVLAVAAVTVLGVTLASGMQRASGDTTPAATGPVTQARTGAAPPLRGRTLTGARFDLTTLRGKVVLVNVWASWCDPCRQELPVLAGAQRRWSADGLEIAGIDIRDNAESAHRLLTELGVQDLRSVADPQGTAAVAWGARGVPETFVVDRAGQLRWWAQGAVDAAWLEQRIPPLLAAS</sequence>
<feature type="region of interest" description="Disordered" evidence="6">
    <location>
        <begin position="29"/>
        <end position="50"/>
    </location>
</feature>
<evidence type="ECO:0000256" key="6">
    <source>
        <dbReference type="SAM" id="MobiDB-lite"/>
    </source>
</evidence>
<comment type="subcellular location">
    <subcellularLocation>
        <location evidence="1">Cell envelope</location>
    </subcellularLocation>
</comment>
<dbReference type="GO" id="GO:0030313">
    <property type="term" value="C:cell envelope"/>
    <property type="evidence" value="ECO:0007669"/>
    <property type="project" value="UniProtKB-SubCell"/>
</dbReference>
<dbReference type="RefSeq" id="WP_211304000.1">
    <property type="nucleotide sequence ID" value="NZ_PVZG01000025.1"/>
</dbReference>
<evidence type="ECO:0000259" key="7">
    <source>
        <dbReference type="PROSITE" id="PS51352"/>
    </source>
</evidence>
<dbReference type="InterPro" id="IPR036249">
    <property type="entry name" value="Thioredoxin-like_sf"/>
</dbReference>
<dbReference type="EMBL" id="PVZG01000025">
    <property type="protein sequence ID" value="PRY20181.1"/>
    <property type="molecule type" value="Genomic_DNA"/>
</dbReference>
<evidence type="ECO:0000256" key="3">
    <source>
        <dbReference type="ARBA" id="ARBA00022968"/>
    </source>
</evidence>
<dbReference type="SUPFAM" id="SSF52833">
    <property type="entry name" value="Thioredoxin-like"/>
    <property type="match status" value="1"/>
</dbReference>
<dbReference type="InterPro" id="IPR000866">
    <property type="entry name" value="AhpC/TSA"/>
</dbReference>
<dbReference type="GO" id="GO:0017004">
    <property type="term" value="P:cytochrome complex assembly"/>
    <property type="evidence" value="ECO:0007669"/>
    <property type="project" value="UniProtKB-KW"/>
</dbReference>
<dbReference type="PANTHER" id="PTHR42852">
    <property type="entry name" value="THIOL:DISULFIDE INTERCHANGE PROTEIN DSBE"/>
    <property type="match status" value="1"/>
</dbReference>
<evidence type="ECO:0000256" key="5">
    <source>
        <dbReference type="ARBA" id="ARBA00023284"/>
    </source>
</evidence>
<keyword evidence="4" id="KW-1015">Disulfide bond</keyword>
<name>A0A2T0RGC9_9ACTN</name>
<dbReference type="Proteomes" id="UP000239209">
    <property type="component" value="Unassembled WGS sequence"/>
</dbReference>
<keyword evidence="9" id="KW-1185">Reference proteome</keyword>
<dbReference type="PROSITE" id="PS51352">
    <property type="entry name" value="THIOREDOXIN_2"/>
    <property type="match status" value="1"/>
</dbReference>
<dbReference type="Gene3D" id="3.40.30.10">
    <property type="entry name" value="Glutaredoxin"/>
    <property type="match status" value="1"/>
</dbReference>
<evidence type="ECO:0000256" key="1">
    <source>
        <dbReference type="ARBA" id="ARBA00004196"/>
    </source>
</evidence>
<keyword evidence="3" id="KW-0812">Transmembrane</keyword>
<dbReference type="PANTHER" id="PTHR42852:SF6">
    <property type="entry name" value="THIOL:DISULFIDE INTERCHANGE PROTEIN DSBE"/>
    <property type="match status" value="1"/>
</dbReference>
<dbReference type="GO" id="GO:0016491">
    <property type="term" value="F:oxidoreductase activity"/>
    <property type="evidence" value="ECO:0007669"/>
    <property type="project" value="InterPro"/>
</dbReference>
<proteinExistence type="predicted"/>
<dbReference type="InterPro" id="IPR050553">
    <property type="entry name" value="Thioredoxin_ResA/DsbE_sf"/>
</dbReference>
<dbReference type="InterPro" id="IPR013766">
    <property type="entry name" value="Thioredoxin_domain"/>
</dbReference>
<reference evidence="8 9" key="1">
    <citation type="submission" date="2018-03" db="EMBL/GenBank/DDBJ databases">
        <title>Genomic Encyclopedia of Archaeal and Bacterial Type Strains, Phase II (KMG-II): from individual species to whole genera.</title>
        <authorList>
            <person name="Goeker M."/>
        </authorList>
    </citation>
    <scope>NUCLEOTIDE SEQUENCE [LARGE SCALE GENOMIC DNA]</scope>
    <source>
        <strain evidence="8 9">DSM 45348</strain>
    </source>
</reference>
<protein>
    <submittedName>
        <fullName evidence="8">Cytochrome c biogenesis protein CcmG/thiol:disulfide interchange protein DsbE</fullName>
    </submittedName>
</protein>
<dbReference type="Pfam" id="PF00578">
    <property type="entry name" value="AhpC-TSA"/>
    <property type="match status" value="1"/>
</dbReference>
<dbReference type="AlphaFoldDB" id="A0A2T0RGC9"/>
<evidence type="ECO:0000313" key="8">
    <source>
        <dbReference type="EMBL" id="PRY20181.1"/>
    </source>
</evidence>
<dbReference type="GO" id="GO:0016209">
    <property type="term" value="F:antioxidant activity"/>
    <property type="evidence" value="ECO:0007669"/>
    <property type="project" value="InterPro"/>
</dbReference>
<comment type="caution">
    <text evidence="8">The sequence shown here is derived from an EMBL/GenBank/DDBJ whole genome shotgun (WGS) entry which is preliminary data.</text>
</comment>
<keyword evidence="2" id="KW-0201">Cytochrome c-type biogenesis</keyword>
<evidence type="ECO:0000313" key="9">
    <source>
        <dbReference type="Proteomes" id="UP000239209"/>
    </source>
</evidence>
<keyword evidence="3" id="KW-0735">Signal-anchor</keyword>
<keyword evidence="5" id="KW-0676">Redox-active center</keyword>
<evidence type="ECO:0000256" key="4">
    <source>
        <dbReference type="ARBA" id="ARBA00023157"/>
    </source>
</evidence>
<gene>
    <name evidence="8" type="ORF">CLV70_12562</name>
</gene>
<feature type="domain" description="Thioredoxin" evidence="7">
    <location>
        <begin position="29"/>
        <end position="183"/>
    </location>
</feature>
<feature type="compositionally biased region" description="Polar residues" evidence="6">
    <location>
        <begin position="31"/>
        <end position="46"/>
    </location>
</feature>